<evidence type="ECO:0000313" key="3">
    <source>
        <dbReference type="EMBL" id="EMI18315.1"/>
    </source>
</evidence>
<keyword evidence="4" id="KW-1185">Reference proteome</keyword>
<feature type="transmembrane region" description="Helical" evidence="2">
    <location>
        <begin position="2257"/>
        <end position="2290"/>
    </location>
</feature>
<dbReference type="EMBL" id="ANOG01000680">
    <property type="protein sequence ID" value="EMI18315.1"/>
    <property type="molecule type" value="Genomic_DNA"/>
</dbReference>
<keyword evidence="2" id="KW-0472">Membrane</keyword>
<feature type="compositionally biased region" description="Basic and acidic residues" evidence="1">
    <location>
        <begin position="1962"/>
        <end position="1971"/>
    </location>
</feature>
<proteinExistence type="predicted"/>
<accession>M5RG64</accession>
<evidence type="ECO:0000313" key="4">
    <source>
        <dbReference type="Proteomes" id="UP000011991"/>
    </source>
</evidence>
<feature type="compositionally biased region" description="Low complexity" evidence="1">
    <location>
        <begin position="799"/>
        <end position="808"/>
    </location>
</feature>
<evidence type="ECO:0000256" key="1">
    <source>
        <dbReference type="SAM" id="MobiDB-lite"/>
    </source>
</evidence>
<evidence type="ECO:0000256" key="2">
    <source>
        <dbReference type="SAM" id="Phobius"/>
    </source>
</evidence>
<comment type="caution">
    <text evidence="3">The sequence shown here is derived from an EMBL/GenBank/DDBJ whole genome shotgun (WGS) entry which is preliminary data.</text>
</comment>
<dbReference type="RefSeq" id="WP_008701399.1">
    <property type="nucleotide sequence ID" value="NZ_ANOG01000680.1"/>
</dbReference>
<dbReference type="PATRIC" id="fig|1265738.3.peg.4767"/>
<reference evidence="3 4" key="1">
    <citation type="journal article" date="2013" name="Mar. Genomics">
        <title>Expression of sulfatases in Rhodopirellula baltica and the diversity of sulfatases in the genus Rhodopirellula.</title>
        <authorList>
            <person name="Wegner C.E."/>
            <person name="Richter-Heitmann T."/>
            <person name="Klindworth A."/>
            <person name="Klockow C."/>
            <person name="Richter M."/>
            <person name="Achstetter T."/>
            <person name="Glockner F.O."/>
            <person name="Harder J."/>
        </authorList>
    </citation>
    <scope>NUCLEOTIDE SEQUENCE [LARGE SCALE GENOMIC DNA]</scope>
    <source>
        <strain evidence="3 4">SM1</strain>
    </source>
</reference>
<name>M5RG64_9BACT</name>
<feature type="region of interest" description="Disordered" evidence="1">
    <location>
        <begin position="2119"/>
        <end position="2139"/>
    </location>
</feature>
<sequence length="2300" mass="252657">MAVLPEQLPDGTRLRPIALFHSQLTELVPDNFQPISVLRLKEAIDLASSMVPDDNASRVRHALYVIKLEGNTLVSDRSVLDIQCDDEGVVRRRLGKVNLAIHSTARNGNVSNSSAIPRLESLPSGDLMAVVNGDTSLAFSWSLESSTQGLVKQFDLRLPASPQTRIILQVPKGIAVESLDGVVRLSPSPPPELELSARGVDSRYYIIDAGGLSRVRLITTREGSRENPRDLLVRNQYTQYAIDTSRVVWTHQAILQLHVPDRLPSMIVGRSAITSIAVNAIETPFSTTEIADGVNRIDISPPSGSLPLSDTPTSITIKGQSVWQQSDGWCDLPQPHFLVKGIVVSEVISKVDLTMANPLRVIQWQLPEGWTTSSEAAEDEDSLQISASGPPFTLDESVIKRFASSGESETAAPDDSDAAAATTAAPLNELPAWSSVRITKASPLRDSSTVINLSLADGLITATTRMRVRMDPQRVEPIRVELQRGWSLQSITLVGSGRVIETPAINPATSQFTIWPEASDVLDSELQIQATGQSRIIQADPQIIVPRSWFLRFVDVQGEFIAAVTPPANLDWSSQMSLLSQRVKRNEIDQPFRDFIEPANKNAMYLRCPTGRTPTLVLQPPSVAFDVSTAMAIRLIGAEVLEDLIIEMSTTNPSPQTITVQTGPDHDRPALTWSLRQADGGSAISLPASNVLLERPDSDGVYTIDVSQWNLRGKRLVGRRRYPLDGEISIRLPVIPNATSQTSEVLVGDGMIVKQSDDSVLRVPIDANFRLDELIDGRRPSDDSQSFDSDNDDDDSSKSENSSSDGQSIAPNAANAIKTRLRYDAVDQPSLTIAKTKANPNINIVWNQDVTLVASSHGTDRVEAMLRVTASKPLSIDYDDDLRLVSVEQNGVVLDSIDLERRPVLIQPVQPIKSQHLRLVWSRQQVYRTWWRRCTMPSINVDAVVMHAESHVRASSDSFLPKILLAETPAMKPQSKLALTAGAEILLVRRNNALAIGWLSAMLVFAFCWMTARRSLYLNLMIVLLMAMTAGWWWPWHWITIGWFLIPAIMASLLVSTLRWKTFSEARSAERLQLEEQELGSQRSQDQATDFSVSKPSVIVLLGLISLACAAASAQEPGNSESDANLSTSGSESSTPMVPNVEFLVPVDKDGNLVGDKLYIPRELKTSLLALSSRSQPEEARFQSANYRLRVESDEDSLRPGALLLDADYIIHTDRATDRVVLPFSPEAIRRIELVQDDQDRIVQFENAADDKVVASVPLGDRFRLRVTLIPDWMASETKGQLSVNLPPISSSRITIEGSGTIDRVRIIGTTGQVISQRQLQIWTAELGPIGKLAIEIEFTKGTASTSSLPLRRRYWLHAGKSHTTVECQVEPTFAVSAGDTVSLLIRDSLMPTIVSTSWEIQQTDLLSPTRRQVTLAALLDSPGPIQLLWTLPSRISEADSFEDAVSMVIPDVVPTTSGDSEPAWVGINSDPGIRVLPVTREPLDALTDDQFLAVWSGYRGSKPDRTFVAFGQLPSFQLIDIPKPQSTITQTHQVHIAVDALEIRYQAEIVHQGKQSRQWILKLPAGVSLRQLSIDGKPSDARPLVSKSFTEVMLGDLADQTTSIVEVIAVSNLPANGRFTLPRLTLSPTSETTDRYFITRDQSLDVRIATRPPKEFVERNTTGDLAHLAKGWVPVVGYEFDSSIVKDAMKIPSMVLRASVRPTRFDASQLITLSWSEGRWSMQSLTRFGPGKLPDFIDIQVPTRWCESLDVSSAARWSRQPANDVSNQLIRVSCDEQVRASRVISIEGTLASSDKSRVSVPSIQILGEGKRSVHVSVPSRLTNEPIRWRSSSVRSAELPPFWATITQQQDFDLSGPRATYAVAASGWSIELAPLQQQNRIAKVIAADTRVFPGHQRIIVMSRFDLVPGSLDSVDIALPEGATCLGAWTANQAVTPALVTRQDDPAVESTTERSANEMSSADDNHASESDSHNVIRLPLSLSRLAQSVEVMFDVPFSHARRGEYVATVQGIPVNEAWVSTYTQAEGHQADPPALLETLVTDDVQQQGMTLEQVRAVMIQRRGLSLAASIVQMINDSSDILAERPTAESTTWIRPMIARYEDLATEAGFPVEWILAPKSASQTNEGTSEDATPSSVKVSSLAEAPGQSSSLTADMIPGLANWQKLNAEMLVHVKRYSSGSIDTPFLFSNRANLKGYQLQQIQRVDDQAVLSPVVPADPNETYLKAIITNTISFLAAIAILILLWPLKRHFNTVISYPAFWLSLIAICGFFVAPIPVAASLLLVAISAPALPHKSFPRRIMR</sequence>
<feature type="transmembrane region" description="Helical" evidence="2">
    <location>
        <begin position="2225"/>
        <end position="2245"/>
    </location>
</feature>
<feature type="region of interest" description="Disordered" evidence="1">
    <location>
        <begin position="776"/>
        <end position="810"/>
    </location>
</feature>
<protein>
    <submittedName>
        <fullName evidence="3">Membrane protein</fullName>
    </submittedName>
</protein>
<gene>
    <name evidence="3" type="ORF">RMSM_04743</name>
</gene>
<feature type="region of interest" description="Disordered" evidence="1">
    <location>
        <begin position="1116"/>
        <end position="1135"/>
    </location>
</feature>
<organism evidence="3 4">
    <name type="scientific">Rhodopirellula maiorica SM1</name>
    <dbReference type="NCBI Taxonomy" id="1265738"/>
    <lineage>
        <taxon>Bacteria</taxon>
        <taxon>Pseudomonadati</taxon>
        <taxon>Planctomycetota</taxon>
        <taxon>Planctomycetia</taxon>
        <taxon>Pirellulales</taxon>
        <taxon>Pirellulaceae</taxon>
        <taxon>Novipirellula</taxon>
    </lineage>
</organism>
<keyword evidence="2" id="KW-0812">Transmembrane</keyword>
<feature type="region of interest" description="Disordered" evidence="1">
    <location>
        <begin position="1941"/>
        <end position="1971"/>
    </location>
</feature>
<feature type="transmembrane region" description="Helical" evidence="2">
    <location>
        <begin position="1040"/>
        <end position="1058"/>
    </location>
</feature>
<feature type="transmembrane region" description="Helical" evidence="2">
    <location>
        <begin position="1016"/>
        <end position="1034"/>
    </location>
</feature>
<feature type="transmembrane region" description="Helical" evidence="2">
    <location>
        <begin position="993"/>
        <end position="1009"/>
    </location>
</feature>
<feature type="compositionally biased region" description="Polar residues" evidence="1">
    <location>
        <begin position="2119"/>
        <end position="2137"/>
    </location>
</feature>
<dbReference type="Proteomes" id="UP000011991">
    <property type="component" value="Unassembled WGS sequence"/>
</dbReference>
<keyword evidence="2" id="KW-1133">Transmembrane helix</keyword>